<evidence type="ECO:0000256" key="6">
    <source>
        <dbReference type="ARBA" id="ARBA00022692"/>
    </source>
</evidence>
<evidence type="ECO:0000313" key="12">
    <source>
        <dbReference type="EMBL" id="SFR34453.1"/>
    </source>
</evidence>
<dbReference type="STRING" id="670154.SAMN04488002_0483"/>
<dbReference type="InterPro" id="IPR036097">
    <property type="entry name" value="HisK_dim/P_sf"/>
</dbReference>
<dbReference type="InterPro" id="IPR036890">
    <property type="entry name" value="HATPase_C_sf"/>
</dbReference>
<keyword evidence="13" id="KW-1185">Reference proteome</keyword>
<dbReference type="CDD" id="cd00082">
    <property type="entry name" value="HisKA"/>
    <property type="match status" value="1"/>
</dbReference>
<accession>A0A1I6FWX7</accession>
<dbReference type="GO" id="GO:0000155">
    <property type="term" value="F:phosphorelay sensor kinase activity"/>
    <property type="evidence" value="ECO:0007669"/>
    <property type="project" value="InterPro"/>
</dbReference>
<comment type="subcellular location">
    <subcellularLocation>
        <location evidence="2">Membrane</location>
    </subcellularLocation>
</comment>
<dbReference type="SMART" id="SM00387">
    <property type="entry name" value="HATPase_c"/>
    <property type="match status" value="1"/>
</dbReference>
<evidence type="ECO:0000256" key="3">
    <source>
        <dbReference type="ARBA" id="ARBA00012438"/>
    </source>
</evidence>
<keyword evidence="7 12" id="KW-0418">Kinase</keyword>
<dbReference type="InterPro" id="IPR003661">
    <property type="entry name" value="HisK_dim/P_dom"/>
</dbReference>
<dbReference type="PANTHER" id="PTHR45436:SF1">
    <property type="entry name" value="SENSOR PROTEIN QSEC"/>
    <property type="match status" value="1"/>
</dbReference>
<reference evidence="13" key="1">
    <citation type="submission" date="2016-10" db="EMBL/GenBank/DDBJ databases">
        <authorList>
            <person name="Varghese N."/>
            <person name="Submissions S."/>
        </authorList>
    </citation>
    <scope>NUCLEOTIDE SEQUENCE [LARGE SCALE GENOMIC DNA]</scope>
    <source>
        <strain evidence="13">DSM 26921</strain>
    </source>
</reference>
<dbReference type="InterPro" id="IPR005467">
    <property type="entry name" value="His_kinase_dom"/>
</dbReference>
<dbReference type="EC" id="2.7.13.3" evidence="3"/>
<dbReference type="OrthoDB" id="913606at2"/>
<dbReference type="Pfam" id="PF08521">
    <property type="entry name" value="2CSK_N"/>
    <property type="match status" value="1"/>
</dbReference>
<dbReference type="AlphaFoldDB" id="A0A1I6FWX7"/>
<evidence type="ECO:0000256" key="2">
    <source>
        <dbReference type="ARBA" id="ARBA00004370"/>
    </source>
</evidence>
<evidence type="ECO:0000256" key="8">
    <source>
        <dbReference type="ARBA" id="ARBA00022989"/>
    </source>
</evidence>
<feature type="domain" description="Histidine kinase" evidence="11">
    <location>
        <begin position="243"/>
        <end position="452"/>
    </location>
</feature>
<organism evidence="12 13">
    <name type="scientific">Litoreibacter janthinus</name>
    <dbReference type="NCBI Taxonomy" id="670154"/>
    <lineage>
        <taxon>Bacteria</taxon>
        <taxon>Pseudomonadati</taxon>
        <taxon>Pseudomonadota</taxon>
        <taxon>Alphaproteobacteria</taxon>
        <taxon>Rhodobacterales</taxon>
        <taxon>Roseobacteraceae</taxon>
        <taxon>Litoreibacter</taxon>
    </lineage>
</organism>
<comment type="catalytic activity">
    <reaction evidence="1">
        <text>ATP + protein L-histidine = ADP + protein N-phospho-L-histidine.</text>
        <dbReference type="EC" id="2.7.13.3"/>
    </reaction>
</comment>
<dbReference type="PRINTS" id="PR00344">
    <property type="entry name" value="BCTRLSENSOR"/>
</dbReference>
<evidence type="ECO:0000256" key="9">
    <source>
        <dbReference type="ARBA" id="ARBA00023136"/>
    </source>
</evidence>
<dbReference type="GO" id="GO:0005886">
    <property type="term" value="C:plasma membrane"/>
    <property type="evidence" value="ECO:0007669"/>
    <property type="project" value="TreeGrafter"/>
</dbReference>
<evidence type="ECO:0000256" key="7">
    <source>
        <dbReference type="ARBA" id="ARBA00022777"/>
    </source>
</evidence>
<dbReference type="SUPFAM" id="SSF47384">
    <property type="entry name" value="Homodimeric domain of signal transducing histidine kinase"/>
    <property type="match status" value="1"/>
</dbReference>
<dbReference type="SMART" id="SM00388">
    <property type="entry name" value="HisKA"/>
    <property type="match status" value="1"/>
</dbReference>
<evidence type="ECO:0000313" key="13">
    <source>
        <dbReference type="Proteomes" id="UP000199658"/>
    </source>
</evidence>
<dbReference type="InterPro" id="IPR050428">
    <property type="entry name" value="TCS_sensor_his_kinase"/>
</dbReference>
<keyword evidence="4" id="KW-0597">Phosphoprotein</keyword>
<keyword evidence="6 10" id="KW-0812">Transmembrane</keyword>
<keyword evidence="9 10" id="KW-0472">Membrane</keyword>
<dbReference type="InterPro" id="IPR004358">
    <property type="entry name" value="Sig_transdc_His_kin-like_C"/>
</dbReference>
<dbReference type="Gene3D" id="3.30.565.10">
    <property type="entry name" value="Histidine kinase-like ATPase, C-terminal domain"/>
    <property type="match status" value="1"/>
</dbReference>
<evidence type="ECO:0000256" key="4">
    <source>
        <dbReference type="ARBA" id="ARBA00022553"/>
    </source>
</evidence>
<dbReference type="EMBL" id="FOYO01000001">
    <property type="protein sequence ID" value="SFR34453.1"/>
    <property type="molecule type" value="Genomic_DNA"/>
</dbReference>
<protein>
    <recommendedName>
        <fullName evidence="3">histidine kinase</fullName>
        <ecNumber evidence="3">2.7.13.3</ecNumber>
    </recommendedName>
</protein>
<dbReference type="RefSeq" id="WP_090212031.1">
    <property type="nucleotide sequence ID" value="NZ_FOYO01000001.1"/>
</dbReference>
<dbReference type="PANTHER" id="PTHR45436">
    <property type="entry name" value="SENSOR HISTIDINE KINASE YKOH"/>
    <property type="match status" value="1"/>
</dbReference>
<dbReference type="Pfam" id="PF00512">
    <property type="entry name" value="HisKA"/>
    <property type="match status" value="1"/>
</dbReference>
<dbReference type="Pfam" id="PF02518">
    <property type="entry name" value="HATPase_c"/>
    <property type="match status" value="1"/>
</dbReference>
<dbReference type="InterPro" id="IPR003594">
    <property type="entry name" value="HATPase_dom"/>
</dbReference>
<gene>
    <name evidence="12" type="ORF">SAMN04488002_0483</name>
</gene>
<feature type="transmembrane region" description="Helical" evidence="10">
    <location>
        <begin position="165"/>
        <end position="191"/>
    </location>
</feature>
<dbReference type="Proteomes" id="UP000199658">
    <property type="component" value="Unassembled WGS sequence"/>
</dbReference>
<sequence>MKLQSLRARLIVIILVPLLLISIVAGGWQFRNATQRAEEIFDRGLLSAALAISRDIALSGGDALSPATRSLVSDTSGGELFYHVFAPDGVFVIGYATPPVLPHESSRDLTRPIYYNARYQGNDVRVLRFQDATTVGGLAGIYSITVWQKAEVRNSFVREVVTRSFAVIALLVMSAAMVVWFGVAVGLRPLLDLEDAIARRTPSELQPIRRHVPIEARGLVSTLNALLDRVSRRISSKDEFISNAAHQLRNPVAGVLALAEAVQYAPDSSAMKERSTELVKAAKEASRLTNQLLSFERAKGMDMASVGKVLNFEAVIRDALTRFGGQGADVAVSFECLAKSTAIFGDEIMLKESLLNLLNNAVVHGGHGLAHVQLKLWNADDNLMLTIADDGIGIPPDKHVQAIGRFSQAASGKGSGLGLPIAAKVIESHGGRLSLKEPKIGTLIEIVLPVAQVDEDA</sequence>
<evidence type="ECO:0000256" key="5">
    <source>
        <dbReference type="ARBA" id="ARBA00022679"/>
    </source>
</evidence>
<evidence type="ECO:0000256" key="10">
    <source>
        <dbReference type="SAM" id="Phobius"/>
    </source>
</evidence>
<dbReference type="PROSITE" id="PS50109">
    <property type="entry name" value="HIS_KIN"/>
    <property type="match status" value="1"/>
</dbReference>
<proteinExistence type="predicted"/>
<keyword evidence="5" id="KW-0808">Transferase</keyword>
<keyword evidence="8 10" id="KW-1133">Transmembrane helix</keyword>
<evidence type="ECO:0000256" key="1">
    <source>
        <dbReference type="ARBA" id="ARBA00000085"/>
    </source>
</evidence>
<dbReference type="CDD" id="cd00075">
    <property type="entry name" value="HATPase"/>
    <property type="match status" value="1"/>
</dbReference>
<evidence type="ECO:0000259" key="11">
    <source>
        <dbReference type="PROSITE" id="PS50109"/>
    </source>
</evidence>
<dbReference type="InterPro" id="IPR013727">
    <property type="entry name" value="2CSK_N"/>
</dbReference>
<dbReference type="SUPFAM" id="SSF55874">
    <property type="entry name" value="ATPase domain of HSP90 chaperone/DNA topoisomerase II/histidine kinase"/>
    <property type="match status" value="1"/>
</dbReference>
<dbReference type="Gene3D" id="1.10.287.130">
    <property type="match status" value="1"/>
</dbReference>
<name>A0A1I6FWX7_9RHOB</name>